<dbReference type="AlphaFoldDB" id="A0A369I863"/>
<dbReference type="InterPro" id="IPR000792">
    <property type="entry name" value="Tscrpt_reg_LuxR_C"/>
</dbReference>
<dbReference type="Proteomes" id="UP000253141">
    <property type="component" value="Unassembled WGS sequence"/>
</dbReference>
<dbReference type="GO" id="GO:0000160">
    <property type="term" value="P:phosphorelay signal transduction system"/>
    <property type="evidence" value="ECO:0007669"/>
    <property type="project" value="InterPro"/>
</dbReference>
<dbReference type="RefSeq" id="WP_114463982.1">
    <property type="nucleotide sequence ID" value="NZ_QPIW01000034.1"/>
</dbReference>
<dbReference type="InterPro" id="IPR016032">
    <property type="entry name" value="Sig_transdc_resp-reg_C-effctor"/>
</dbReference>
<dbReference type="SUPFAM" id="SSF46894">
    <property type="entry name" value="C-terminal effector domain of the bipartite response regulators"/>
    <property type="match status" value="1"/>
</dbReference>
<dbReference type="GO" id="GO:0003677">
    <property type="term" value="F:DNA binding"/>
    <property type="evidence" value="ECO:0007669"/>
    <property type="project" value="UniProtKB-KW"/>
</dbReference>
<accession>A0A369I863</accession>
<evidence type="ECO:0000313" key="6">
    <source>
        <dbReference type="EMBL" id="RDB02866.1"/>
    </source>
</evidence>
<feature type="domain" description="Response regulatory" evidence="5">
    <location>
        <begin position="3"/>
        <end position="119"/>
    </location>
</feature>
<dbReference type="SUPFAM" id="SSF52172">
    <property type="entry name" value="CheY-like"/>
    <property type="match status" value="1"/>
</dbReference>
<dbReference type="InterPro" id="IPR011006">
    <property type="entry name" value="CheY-like_superfamily"/>
</dbReference>
<dbReference type="PROSITE" id="PS50043">
    <property type="entry name" value="HTH_LUXR_2"/>
    <property type="match status" value="1"/>
</dbReference>
<reference evidence="6 7" key="1">
    <citation type="submission" date="2018-07" db="EMBL/GenBank/DDBJ databases">
        <title>Genome analysis of Runella aurantiaca.</title>
        <authorList>
            <person name="Yang X."/>
        </authorList>
    </citation>
    <scope>NUCLEOTIDE SEQUENCE [LARGE SCALE GENOMIC DNA]</scope>
    <source>
        <strain evidence="6 7">YX9</strain>
    </source>
</reference>
<keyword evidence="1 3" id="KW-0597">Phosphoprotein</keyword>
<dbReference type="SMART" id="SM00448">
    <property type="entry name" value="REC"/>
    <property type="match status" value="1"/>
</dbReference>
<comment type="caution">
    <text evidence="6">The sequence shown here is derived from an EMBL/GenBank/DDBJ whole genome shotgun (WGS) entry which is preliminary data.</text>
</comment>
<dbReference type="InterPro" id="IPR001789">
    <property type="entry name" value="Sig_transdc_resp-reg_receiver"/>
</dbReference>
<dbReference type="PROSITE" id="PS00622">
    <property type="entry name" value="HTH_LUXR_1"/>
    <property type="match status" value="1"/>
</dbReference>
<dbReference type="Pfam" id="PF00072">
    <property type="entry name" value="Response_reg"/>
    <property type="match status" value="1"/>
</dbReference>
<dbReference type="EMBL" id="QPIW01000034">
    <property type="protein sequence ID" value="RDB02866.1"/>
    <property type="molecule type" value="Genomic_DNA"/>
</dbReference>
<sequence>MIKIVLFEDNKNLRESLELYLSVTDEIWVAGAFADAREAVSAVKKLKPDIVLMDIQMPHLTGIEAMIEIKKVYPQVKVLIQTVFEDDEKVFQAVCAGASGYLVKNPNPEVYVQAIREVNNGGSHLSPSIAAKVMNMFQNQFVKGQPTYVGLTQREKEVLACMVKGQSYKMIADTCGITFHTVCTHVNHIYEKLHVNSAPEAVVKALEMRLV</sequence>
<feature type="modified residue" description="4-aspartylphosphate" evidence="3">
    <location>
        <position position="54"/>
    </location>
</feature>
<evidence type="ECO:0000256" key="2">
    <source>
        <dbReference type="ARBA" id="ARBA00023125"/>
    </source>
</evidence>
<dbReference type="InterPro" id="IPR058245">
    <property type="entry name" value="NreC/VraR/RcsB-like_REC"/>
</dbReference>
<evidence type="ECO:0000259" key="5">
    <source>
        <dbReference type="PROSITE" id="PS50110"/>
    </source>
</evidence>
<evidence type="ECO:0000256" key="3">
    <source>
        <dbReference type="PROSITE-ProRule" id="PRU00169"/>
    </source>
</evidence>
<keyword evidence="7" id="KW-1185">Reference proteome</keyword>
<dbReference type="InterPro" id="IPR039420">
    <property type="entry name" value="WalR-like"/>
</dbReference>
<dbReference type="PANTHER" id="PTHR43214">
    <property type="entry name" value="TWO-COMPONENT RESPONSE REGULATOR"/>
    <property type="match status" value="1"/>
</dbReference>
<dbReference type="PROSITE" id="PS50110">
    <property type="entry name" value="RESPONSE_REGULATORY"/>
    <property type="match status" value="1"/>
</dbReference>
<organism evidence="6 7">
    <name type="scientific">Runella aurantiaca</name>
    <dbReference type="NCBI Taxonomy" id="2282308"/>
    <lineage>
        <taxon>Bacteria</taxon>
        <taxon>Pseudomonadati</taxon>
        <taxon>Bacteroidota</taxon>
        <taxon>Cytophagia</taxon>
        <taxon>Cytophagales</taxon>
        <taxon>Spirosomataceae</taxon>
        <taxon>Runella</taxon>
    </lineage>
</organism>
<dbReference type="SMART" id="SM00421">
    <property type="entry name" value="HTH_LUXR"/>
    <property type="match status" value="1"/>
</dbReference>
<dbReference type="PANTHER" id="PTHR43214:SF43">
    <property type="entry name" value="TWO-COMPONENT RESPONSE REGULATOR"/>
    <property type="match status" value="1"/>
</dbReference>
<evidence type="ECO:0000313" key="7">
    <source>
        <dbReference type="Proteomes" id="UP000253141"/>
    </source>
</evidence>
<evidence type="ECO:0000256" key="1">
    <source>
        <dbReference type="ARBA" id="ARBA00022553"/>
    </source>
</evidence>
<dbReference type="GO" id="GO:0006355">
    <property type="term" value="P:regulation of DNA-templated transcription"/>
    <property type="evidence" value="ECO:0007669"/>
    <property type="project" value="InterPro"/>
</dbReference>
<keyword evidence="2 6" id="KW-0238">DNA-binding</keyword>
<feature type="domain" description="HTH luxR-type" evidence="4">
    <location>
        <begin position="143"/>
        <end position="209"/>
    </location>
</feature>
<dbReference type="CDD" id="cd06170">
    <property type="entry name" value="LuxR_C_like"/>
    <property type="match status" value="1"/>
</dbReference>
<evidence type="ECO:0000259" key="4">
    <source>
        <dbReference type="PROSITE" id="PS50043"/>
    </source>
</evidence>
<dbReference type="Gene3D" id="3.40.50.2300">
    <property type="match status" value="1"/>
</dbReference>
<gene>
    <name evidence="6" type="ORF">DVG78_26330</name>
</gene>
<dbReference type="PRINTS" id="PR00038">
    <property type="entry name" value="HTHLUXR"/>
</dbReference>
<dbReference type="OrthoDB" id="9797341at2"/>
<name>A0A369I863_9BACT</name>
<protein>
    <submittedName>
        <fullName evidence="6">DNA-binding response regulator</fullName>
    </submittedName>
</protein>
<dbReference type="Pfam" id="PF00196">
    <property type="entry name" value="GerE"/>
    <property type="match status" value="1"/>
</dbReference>
<proteinExistence type="predicted"/>
<dbReference type="CDD" id="cd17535">
    <property type="entry name" value="REC_NarL-like"/>
    <property type="match status" value="1"/>
</dbReference>